<sequence>MFKVTQRKAEVANVDLGQLDRRDSRRWKGTNVTNLPLSMEDNVGLNYIWSGRNMPTLRGFIEEVARDHNIPSLMNGLDKKPKKDLAQLAYDIIQEWNGQIELGTVEERVLDKFRTSGDPSANMADSTVNAEPEKNLEDMDCEMTEDNEDSGMTVENGDHETNNHEAAGGEGHDNNALNHTEGSEPSPPCKEPRVITEVRNYLASVINRARSSPQSQANNRHPAVGNLNTVVDDDHVYALIDHLLVPADRFIRYGKLAPHPYRRTEVIRHYQQTKGDLFKEVRYGVMWGEGVDGESAAAEIVDELFPDHH</sequence>
<evidence type="ECO:0000313" key="3">
    <source>
        <dbReference type="Proteomes" id="UP000800035"/>
    </source>
</evidence>
<evidence type="ECO:0000313" key="2">
    <source>
        <dbReference type="EMBL" id="KAF1955904.1"/>
    </source>
</evidence>
<feature type="compositionally biased region" description="Polar residues" evidence="1">
    <location>
        <begin position="117"/>
        <end position="129"/>
    </location>
</feature>
<accession>A0A6A5TUB7</accession>
<dbReference type="AlphaFoldDB" id="A0A6A5TUB7"/>
<organism evidence="2 3">
    <name type="scientific">Byssothecium circinans</name>
    <dbReference type="NCBI Taxonomy" id="147558"/>
    <lineage>
        <taxon>Eukaryota</taxon>
        <taxon>Fungi</taxon>
        <taxon>Dikarya</taxon>
        <taxon>Ascomycota</taxon>
        <taxon>Pezizomycotina</taxon>
        <taxon>Dothideomycetes</taxon>
        <taxon>Pleosporomycetidae</taxon>
        <taxon>Pleosporales</taxon>
        <taxon>Massarineae</taxon>
        <taxon>Massarinaceae</taxon>
        <taxon>Byssothecium</taxon>
    </lineage>
</organism>
<feature type="compositionally biased region" description="Acidic residues" evidence="1">
    <location>
        <begin position="138"/>
        <end position="149"/>
    </location>
</feature>
<dbReference type="Proteomes" id="UP000800035">
    <property type="component" value="Unassembled WGS sequence"/>
</dbReference>
<proteinExistence type="predicted"/>
<reference evidence="2" key="1">
    <citation type="journal article" date="2020" name="Stud. Mycol.">
        <title>101 Dothideomycetes genomes: a test case for predicting lifestyles and emergence of pathogens.</title>
        <authorList>
            <person name="Haridas S."/>
            <person name="Albert R."/>
            <person name="Binder M."/>
            <person name="Bloem J."/>
            <person name="Labutti K."/>
            <person name="Salamov A."/>
            <person name="Andreopoulos B."/>
            <person name="Baker S."/>
            <person name="Barry K."/>
            <person name="Bills G."/>
            <person name="Bluhm B."/>
            <person name="Cannon C."/>
            <person name="Castanera R."/>
            <person name="Culley D."/>
            <person name="Daum C."/>
            <person name="Ezra D."/>
            <person name="Gonzalez J."/>
            <person name="Henrissat B."/>
            <person name="Kuo A."/>
            <person name="Liang C."/>
            <person name="Lipzen A."/>
            <person name="Lutzoni F."/>
            <person name="Magnuson J."/>
            <person name="Mondo S."/>
            <person name="Nolan M."/>
            <person name="Ohm R."/>
            <person name="Pangilinan J."/>
            <person name="Park H.-J."/>
            <person name="Ramirez L."/>
            <person name="Alfaro M."/>
            <person name="Sun H."/>
            <person name="Tritt A."/>
            <person name="Yoshinaga Y."/>
            <person name="Zwiers L.-H."/>
            <person name="Turgeon B."/>
            <person name="Goodwin S."/>
            <person name="Spatafora J."/>
            <person name="Crous P."/>
            <person name="Grigoriev I."/>
        </authorList>
    </citation>
    <scope>NUCLEOTIDE SEQUENCE</scope>
    <source>
        <strain evidence="2">CBS 675.92</strain>
    </source>
</reference>
<keyword evidence="3" id="KW-1185">Reference proteome</keyword>
<gene>
    <name evidence="2" type="ORF">CC80DRAFT_505204</name>
</gene>
<dbReference type="EMBL" id="ML976993">
    <property type="protein sequence ID" value="KAF1955904.1"/>
    <property type="molecule type" value="Genomic_DNA"/>
</dbReference>
<protein>
    <submittedName>
        <fullName evidence="2">Uncharacterized protein</fullName>
    </submittedName>
</protein>
<feature type="region of interest" description="Disordered" evidence="1">
    <location>
        <begin position="115"/>
        <end position="191"/>
    </location>
</feature>
<evidence type="ECO:0000256" key="1">
    <source>
        <dbReference type="SAM" id="MobiDB-lite"/>
    </source>
</evidence>
<name>A0A6A5TUB7_9PLEO</name>